<reference evidence="2 3" key="1">
    <citation type="journal article" date="2010" name="Nature">
        <title>Genome sequencing and analysis of the model grass Brachypodium distachyon.</title>
        <authorList>
            <consortium name="International Brachypodium Initiative"/>
        </authorList>
    </citation>
    <scope>NUCLEOTIDE SEQUENCE [LARGE SCALE GENOMIC DNA]</scope>
    <source>
        <strain evidence="2 3">Bd21</strain>
    </source>
</reference>
<name>A0A0Q3HFF8_BRADI</name>
<accession>A0A0Q3HFF8</accession>
<dbReference type="Proteomes" id="UP000008810">
    <property type="component" value="Chromosome 4"/>
</dbReference>
<feature type="compositionally biased region" description="Pro residues" evidence="1">
    <location>
        <begin position="82"/>
        <end position="96"/>
    </location>
</feature>
<dbReference type="EMBL" id="CM000883">
    <property type="protein sequence ID" value="KQJ87083.1"/>
    <property type="molecule type" value="Genomic_DNA"/>
</dbReference>
<reference evidence="2" key="2">
    <citation type="submission" date="2017-06" db="EMBL/GenBank/DDBJ databases">
        <title>WGS assembly of Brachypodium distachyon.</title>
        <authorList>
            <consortium name="The International Brachypodium Initiative"/>
            <person name="Lucas S."/>
            <person name="Harmon-Smith M."/>
            <person name="Lail K."/>
            <person name="Tice H."/>
            <person name="Grimwood J."/>
            <person name="Bruce D."/>
            <person name="Barry K."/>
            <person name="Shu S."/>
            <person name="Lindquist E."/>
            <person name="Wang M."/>
            <person name="Pitluck S."/>
            <person name="Vogel J.P."/>
            <person name="Garvin D.F."/>
            <person name="Mockler T.C."/>
            <person name="Schmutz J."/>
            <person name="Rokhsar D."/>
            <person name="Bevan M.W."/>
        </authorList>
    </citation>
    <scope>NUCLEOTIDE SEQUENCE</scope>
    <source>
        <strain evidence="2">Bd21</strain>
    </source>
</reference>
<evidence type="ECO:0000256" key="1">
    <source>
        <dbReference type="SAM" id="MobiDB-lite"/>
    </source>
</evidence>
<organism evidence="2">
    <name type="scientific">Brachypodium distachyon</name>
    <name type="common">Purple false brome</name>
    <name type="synonym">Trachynia distachya</name>
    <dbReference type="NCBI Taxonomy" id="15368"/>
    <lineage>
        <taxon>Eukaryota</taxon>
        <taxon>Viridiplantae</taxon>
        <taxon>Streptophyta</taxon>
        <taxon>Embryophyta</taxon>
        <taxon>Tracheophyta</taxon>
        <taxon>Spermatophyta</taxon>
        <taxon>Magnoliopsida</taxon>
        <taxon>Liliopsida</taxon>
        <taxon>Poales</taxon>
        <taxon>Poaceae</taxon>
        <taxon>BOP clade</taxon>
        <taxon>Pooideae</taxon>
        <taxon>Stipodae</taxon>
        <taxon>Brachypodieae</taxon>
        <taxon>Brachypodium</taxon>
    </lineage>
</organism>
<feature type="compositionally biased region" description="Low complexity" evidence="1">
    <location>
        <begin position="97"/>
        <end position="108"/>
    </location>
</feature>
<gene>
    <name evidence="2" type="ORF">BRADI_4g09255v3</name>
</gene>
<evidence type="ECO:0000313" key="3">
    <source>
        <dbReference type="EnsemblPlants" id="KQJ87083"/>
    </source>
</evidence>
<feature type="compositionally biased region" description="Basic residues" evidence="1">
    <location>
        <begin position="56"/>
        <end position="69"/>
    </location>
</feature>
<protein>
    <submittedName>
        <fullName evidence="2 3">Uncharacterized protein</fullName>
    </submittedName>
</protein>
<feature type="region of interest" description="Disordered" evidence="1">
    <location>
        <begin position="1"/>
        <end position="23"/>
    </location>
</feature>
<evidence type="ECO:0000313" key="4">
    <source>
        <dbReference type="Proteomes" id="UP000008810"/>
    </source>
</evidence>
<dbReference type="AlphaFoldDB" id="A0A0Q3HFF8"/>
<reference evidence="3" key="3">
    <citation type="submission" date="2018-08" db="UniProtKB">
        <authorList>
            <consortium name="EnsemblPlants"/>
        </authorList>
    </citation>
    <scope>IDENTIFICATION</scope>
    <source>
        <strain evidence="3">cv. Bd21</strain>
    </source>
</reference>
<dbReference type="InParanoid" id="A0A0Q3HFF8"/>
<sequence length="179" mass="19230">MAISLTCKNIPGPPSPASTMTASISPSTSGFVWWGSNGELHTPGVENQHVFLPQRRERRSRPQARRRRPTLAGARRSTVPADCPPPLKSDPLPLPGARPLAAPRPSSSRYSHNAAAMAMDAAVSISLLPTMAGHPLARRKNSFAGSYKKKRRIPVKLVCCSADDEVKGLAPLGDNLHML</sequence>
<evidence type="ECO:0000313" key="2">
    <source>
        <dbReference type="EMBL" id="KQJ87083.1"/>
    </source>
</evidence>
<proteinExistence type="predicted"/>
<keyword evidence="4" id="KW-1185">Reference proteome</keyword>
<dbReference type="EnsemblPlants" id="KQJ87083">
    <property type="protein sequence ID" value="KQJ87083"/>
    <property type="gene ID" value="BRADI_4g09255v3"/>
</dbReference>
<dbReference type="Gramene" id="KQJ87083">
    <property type="protein sequence ID" value="KQJ87083"/>
    <property type="gene ID" value="BRADI_4g09255v3"/>
</dbReference>
<feature type="region of interest" description="Disordered" evidence="1">
    <location>
        <begin position="44"/>
        <end position="108"/>
    </location>
</feature>